<evidence type="ECO:0000256" key="10">
    <source>
        <dbReference type="ARBA" id="ARBA00022833"/>
    </source>
</evidence>
<keyword evidence="9" id="KW-0833">Ubl conjugation pathway</keyword>
<evidence type="ECO:0000256" key="15">
    <source>
        <dbReference type="SAM" id="Phobius"/>
    </source>
</evidence>
<evidence type="ECO:0000256" key="12">
    <source>
        <dbReference type="ARBA" id="ARBA00023136"/>
    </source>
</evidence>
<evidence type="ECO:0000256" key="2">
    <source>
        <dbReference type="ARBA" id="ARBA00004167"/>
    </source>
</evidence>
<dbReference type="Proteomes" id="UP000275267">
    <property type="component" value="Unassembled WGS sequence"/>
</dbReference>
<comment type="subcellular location">
    <subcellularLocation>
        <location evidence="2">Membrane</location>
        <topology evidence="2">Single-pass membrane protein</topology>
    </subcellularLocation>
</comment>
<dbReference type="STRING" id="4540.A0A3L6QY19"/>
<evidence type="ECO:0000256" key="5">
    <source>
        <dbReference type="ARBA" id="ARBA00022679"/>
    </source>
</evidence>
<dbReference type="Gene3D" id="3.30.40.10">
    <property type="entry name" value="Zinc/RING finger domain, C3HC4 (zinc finger)"/>
    <property type="match status" value="1"/>
</dbReference>
<evidence type="ECO:0000256" key="3">
    <source>
        <dbReference type="ARBA" id="ARBA00004906"/>
    </source>
</evidence>
<comment type="catalytic activity">
    <reaction evidence="1">
        <text>S-ubiquitinyl-[E2 ubiquitin-conjugating enzyme]-L-cysteine + [acceptor protein]-L-lysine = [E2 ubiquitin-conjugating enzyme]-L-cysteine + N(6)-ubiquitinyl-[acceptor protein]-L-lysine.</text>
        <dbReference type="EC" id="2.3.2.27"/>
    </reaction>
</comment>
<dbReference type="UniPathway" id="UPA00143"/>
<dbReference type="GO" id="GO:0016567">
    <property type="term" value="P:protein ubiquitination"/>
    <property type="evidence" value="ECO:0007669"/>
    <property type="project" value="UniProtKB-UniPathway"/>
</dbReference>
<evidence type="ECO:0000256" key="8">
    <source>
        <dbReference type="ARBA" id="ARBA00022771"/>
    </source>
</evidence>
<evidence type="ECO:0000256" key="9">
    <source>
        <dbReference type="ARBA" id="ARBA00022786"/>
    </source>
</evidence>
<keyword evidence="7" id="KW-0479">Metal-binding</keyword>
<keyword evidence="8 14" id="KW-0863">Zinc-finger</keyword>
<evidence type="ECO:0000256" key="4">
    <source>
        <dbReference type="ARBA" id="ARBA00012483"/>
    </source>
</evidence>
<evidence type="ECO:0000256" key="14">
    <source>
        <dbReference type="PROSITE-ProRule" id="PRU00175"/>
    </source>
</evidence>
<evidence type="ECO:0000256" key="6">
    <source>
        <dbReference type="ARBA" id="ARBA00022692"/>
    </source>
</evidence>
<sequence>MSSPAAGSGGPSTRRQEQEYSFSGRVLLTAVVILAILTVVFVLVRLLLYQFVARGRGGLTAGVRRSFGSLGRSARRGLDASALAALPVTAYRRKPQQADDGGGSASAASTSADGATECAVCLSELADGEKVRALPSCRHVFHVECVDAWLRSRTTCPVCRAEVRPSKGSGTGDARPLAPALFGAGGTLVVTVEGGGAETRVGLRGQRAGAGVG</sequence>
<accession>A0A3L6QY19</accession>
<keyword evidence="10" id="KW-0862">Zinc</keyword>
<feature type="transmembrane region" description="Helical" evidence="15">
    <location>
        <begin position="26"/>
        <end position="48"/>
    </location>
</feature>
<dbReference type="SUPFAM" id="SSF57850">
    <property type="entry name" value="RING/U-box"/>
    <property type="match status" value="1"/>
</dbReference>
<dbReference type="Pfam" id="PF13639">
    <property type="entry name" value="zf-RING_2"/>
    <property type="match status" value="1"/>
</dbReference>
<feature type="domain" description="RING-type" evidence="16">
    <location>
        <begin position="118"/>
        <end position="160"/>
    </location>
</feature>
<dbReference type="CDD" id="cd16461">
    <property type="entry name" value="RING-H2_EL5-like"/>
    <property type="match status" value="1"/>
</dbReference>
<keyword evidence="18" id="KW-1185">Reference proteome</keyword>
<dbReference type="EMBL" id="PQIB02000010">
    <property type="protein sequence ID" value="RLM92122.1"/>
    <property type="molecule type" value="Genomic_DNA"/>
</dbReference>
<name>A0A3L6QY19_PANMI</name>
<dbReference type="InterPro" id="IPR001841">
    <property type="entry name" value="Znf_RING"/>
</dbReference>
<keyword evidence="6 15" id="KW-0812">Transmembrane</keyword>
<dbReference type="GO" id="GO:0061630">
    <property type="term" value="F:ubiquitin protein ligase activity"/>
    <property type="evidence" value="ECO:0007669"/>
    <property type="project" value="UniProtKB-EC"/>
</dbReference>
<dbReference type="InterPro" id="IPR013083">
    <property type="entry name" value="Znf_RING/FYVE/PHD"/>
</dbReference>
<evidence type="ECO:0000313" key="17">
    <source>
        <dbReference type="EMBL" id="RLM92122.1"/>
    </source>
</evidence>
<dbReference type="InterPro" id="IPR053238">
    <property type="entry name" value="RING-H2_zinc_finger"/>
</dbReference>
<comment type="caution">
    <text evidence="17">The sequence shown here is derived from an EMBL/GenBank/DDBJ whole genome shotgun (WGS) entry which is preliminary data.</text>
</comment>
<protein>
    <recommendedName>
        <fullName evidence="4">RING-type E3 ubiquitin transferase</fullName>
        <ecNumber evidence="4">2.3.2.27</ecNumber>
    </recommendedName>
</protein>
<evidence type="ECO:0000313" key="18">
    <source>
        <dbReference type="Proteomes" id="UP000275267"/>
    </source>
</evidence>
<keyword evidence="12 15" id="KW-0472">Membrane</keyword>
<reference evidence="18" key="1">
    <citation type="journal article" date="2019" name="Nat. Commun.">
        <title>The genome of broomcorn millet.</title>
        <authorList>
            <person name="Zou C."/>
            <person name="Miki D."/>
            <person name="Li D."/>
            <person name="Tang Q."/>
            <person name="Xiao L."/>
            <person name="Rajput S."/>
            <person name="Deng P."/>
            <person name="Jia W."/>
            <person name="Huang R."/>
            <person name="Zhang M."/>
            <person name="Sun Y."/>
            <person name="Hu J."/>
            <person name="Fu X."/>
            <person name="Schnable P.S."/>
            <person name="Li F."/>
            <person name="Zhang H."/>
            <person name="Feng B."/>
            <person name="Zhu X."/>
            <person name="Liu R."/>
            <person name="Schnable J.C."/>
            <person name="Zhu J.-K."/>
            <person name="Zhang H."/>
        </authorList>
    </citation>
    <scope>NUCLEOTIDE SEQUENCE [LARGE SCALE GENOMIC DNA]</scope>
</reference>
<evidence type="ECO:0000256" key="1">
    <source>
        <dbReference type="ARBA" id="ARBA00000900"/>
    </source>
</evidence>
<dbReference type="OrthoDB" id="8062037at2759"/>
<evidence type="ECO:0000256" key="7">
    <source>
        <dbReference type="ARBA" id="ARBA00022723"/>
    </source>
</evidence>
<keyword evidence="5" id="KW-0808">Transferase</keyword>
<comment type="similarity">
    <text evidence="13">Belongs to the RING-type zinc finger family. ATL subfamily.</text>
</comment>
<dbReference type="PANTHER" id="PTHR14155:SF627">
    <property type="entry name" value="OS06G0192800 PROTEIN"/>
    <property type="match status" value="1"/>
</dbReference>
<keyword evidence="11 15" id="KW-1133">Transmembrane helix</keyword>
<organism evidence="17 18">
    <name type="scientific">Panicum miliaceum</name>
    <name type="common">Proso millet</name>
    <name type="synonym">Broomcorn millet</name>
    <dbReference type="NCBI Taxonomy" id="4540"/>
    <lineage>
        <taxon>Eukaryota</taxon>
        <taxon>Viridiplantae</taxon>
        <taxon>Streptophyta</taxon>
        <taxon>Embryophyta</taxon>
        <taxon>Tracheophyta</taxon>
        <taxon>Spermatophyta</taxon>
        <taxon>Magnoliopsida</taxon>
        <taxon>Liliopsida</taxon>
        <taxon>Poales</taxon>
        <taxon>Poaceae</taxon>
        <taxon>PACMAD clade</taxon>
        <taxon>Panicoideae</taxon>
        <taxon>Panicodae</taxon>
        <taxon>Paniceae</taxon>
        <taxon>Panicinae</taxon>
        <taxon>Panicum</taxon>
        <taxon>Panicum sect. Panicum</taxon>
    </lineage>
</organism>
<dbReference type="FunFam" id="3.30.40.10:FF:000187">
    <property type="entry name" value="E3 ubiquitin-protein ligase ATL6"/>
    <property type="match status" value="1"/>
</dbReference>
<gene>
    <name evidence="17" type="ORF">C2845_PM08G01690</name>
</gene>
<evidence type="ECO:0000256" key="13">
    <source>
        <dbReference type="ARBA" id="ARBA00024209"/>
    </source>
</evidence>
<dbReference type="GO" id="GO:0016020">
    <property type="term" value="C:membrane"/>
    <property type="evidence" value="ECO:0007669"/>
    <property type="project" value="UniProtKB-SubCell"/>
</dbReference>
<proteinExistence type="inferred from homology"/>
<comment type="pathway">
    <text evidence="3">Protein modification; protein ubiquitination.</text>
</comment>
<dbReference type="PANTHER" id="PTHR14155">
    <property type="entry name" value="RING FINGER DOMAIN-CONTAINING"/>
    <property type="match status" value="1"/>
</dbReference>
<dbReference type="PROSITE" id="PS50089">
    <property type="entry name" value="ZF_RING_2"/>
    <property type="match status" value="1"/>
</dbReference>
<evidence type="ECO:0000259" key="16">
    <source>
        <dbReference type="PROSITE" id="PS50089"/>
    </source>
</evidence>
<dbReference type="EC" id="2.3.2.27" evidence="4"/>
<dbReference type="GO" id="GO:0008270">
    <property type="term" value="F:zinc ion binding"/>
    <property type="evidence" value="ECO:0007669"/>
    <property type="project" value="UniProtKB-KW"/>
</dbReference>
<dbReference type="AlphaFoldDB" id="A0A3L6QY19"/>
<dbReference type="SMART" id="SM00184">
    <property type="entry name" value="RING"/>
    <property type="match status" value="1"/>
</dbReference>
<evidence type="ECO:0000256" key="11">
    <source>
        <dbReference type="ARBA" id="ARBA00022989"/>
    </source>
</evidence>